<accession>A0A1I2FLX8</accession>
<proteinExistence type="predicted"/>
<evidence type="ECO:0008006" key="3">
    <source>
        <dbReference type="Google" id="ProtNLM"/>
    </source>
</evidence>
<dbReference type="EMBL" id="FONN01000012">
    <property type="protein sequence ID" value="SFF05778.1"/>
    <property type="molecule type" value="Genomic_DNA"/>
</dbReference>
<evidence type="ECO:0000313" key="1">
    <source>
        <dbReference type="EMBL" id="SFF05778.1"/>
    </source>
</evidence>
<reference evidence="2" key="1">
    <citation type="submission" date="2016-10" db="EMBL/GenBank/DDBJ databases">
        <authorList>
            <person name="Varghese N."/>
            <person name="Submissions S."/>
        </authorList>
    </citation>
    <scope>NUCLEOTIDE SEQUENCE [LARGE SCALE GENOMIC DNA]</scope>
    <source>
        <strain evidence="2">CGMCC 1.10223</strain>
    </source>
</reference>
<keyword evidence="2" id="KW-1185">Reference proteome</keyword>
<protein>
    <recommendedName>
        <fullName evidence="3">Calcineurin-like phosphoesterase superfamily domain-containing protein</fullName>
    </recommendedName>
</protein>
<dbReference type="AlphaFoldDB" id="A0A1I2FLX8"/>
<name>A0A1I2FLX8_9BACL</name>
<gene>
    <name evidence="1" type="ORF">SAMN04487969_112146</name>
</gene>
<evidence type="ECO:0000313" key="2">
    <source>
        <dbReference type="Proteomes" id="UP000183410"/>
    </source>
</evidence>
<dbReference type="Proteomes" id="UP000183410">
    <property type="component" value="Unassembled WGS sequence"/>
</dbReference>
<sequence>MELLARSDCMHLIEPLVLAEICGLRLAGLGGIIGHRAALEQLPETLVFCGHSHWELPYTTLSNGTQIMNADGKAFILLPA</sequence>
<organism evidence="1 2">
    <name type="scientific">Paenibacillus algorifonticola</name>
    <dbReference type="NCBI Taxonomy" id="684063"/>
    <lineage>
        <taxon>Bacteria</taxon>
        <taxon>Bacillati</taxon>
        <taxon>Bacillota</taxon>
        <taxon>Bacilli</taxon>
        <taxon>Bacillales</taxon>
        <taxon>Paenibacillaceae</taxon>
        <taxon>Paenibacillus</taxon>
    </lineage>
</organism>